<keyword evidence="3" id="KW-0813">Transport</keyword>
<feature type="transmembrane region" description="Helical" evidence="8">
    <location>
        <begin position="334"/>
        <end position="355"/>
    </location>
</feature>
<evidence type="ECO:0000256" key="2">
    <source>
        <dbReference type="ARBA" id="ARBA00007935"/>
    </source>
</evidence>
<dbReference type="EMBL" id="CP062983">
    <property type="protein sequence ID" value="QPC84485.1"/>
    <property type="molecule type" value="Genomic_DNA"/>
</dbReference>
<feature type="transmembrane region" description="Helical" evidence="8">
    <location>
        <begin position="265"/>
        <end position="287"/>
    </location>
</feature>
<dbReference type="SUPFAM" id="SSF81345">
    <property type="entry name" value="ABC transporter involved in vitamin B12 uptake, BtuC"/>
    <property type="match status" value="1"/>
</dbReference>
<dbReference type="Pfam" id="PF01032">
    <property type="entry name" value="FecCD"/>
    <property type="match status" value="1"/>
</dbReference>
<evidence type="ECO:0000256" key="6">
    <source>
        <dbReference type="ARBA" id="ARBA00022989"/>
    </source>
</evidence>
<keyword evidence="10" id="KW-1185">Reference proteome</keyword>
<evidence type="ECO:0000313" key="9">
    <source>
        <dbReference type="EMBL" id="QPC84485.1"/>
    </source>
</evidence>
<organism evidence="9 10">
    <name type="scientific">Phototrophicus methaneseepsis</name>
    <dbReference type="NCBI Taxonomy" id="2710758"/>
    <lineage>
        <taxon>Bacteria</taxon>
        <taxon>Bacillati</taxon>
        <taxon>Chloroflexota</taxon>
        <taxon>Candidatus Thermofontia</taxon>
        <taxon>Phototrophicales</taxon>
        <taxon>Phototrophicaceae</taxon>
        <taxon>Phototrophicus</taxon>
    </lineage>
</organism>
<dbReference type="InterPro" id="IPR037294">
    <property type="entry name" value="ABC_BtuC-like"/>
</dbReference>
<dbReference type="GO" id="GO:0005886">
    <property type="term" value="C:plasma membrane"/>
    <property type="evidence" value="ECO:0007669"/>
    <property type="project" value="UniProtKB-SubCell"/>
</dbReference>
<dbReference type="PANTHER" id="PTHR30472">
    <property type="entry name" value="FERRIC ENTEROBACTIN TRANSPORT SYSTEM PERMEASE PROTEIN"/>
    <property type="match status" value="1"/>
</dbReference>
<keyword evidence="4" id="KW-1003">Cell membrane</keyword>
<dbReference type="InterPro" id="IPR000522">
    <property type="entry name" value="ABC_transptr_permease_BtuC"/>
</dbReference>
<protein>
    <submittedName>
        <fullName evidence="9">Iron ABC transporter permease</fullName>
    </submittedName>
</protein>
<comment type="subcellular location">
    <subcellularLocation>
        <location evidence="1">Cell membrane</location>
        <topology evidence="1">Multi-pass membrane protein</topology>
    </subcellularLocation>
</comment>
<feature type="transmembrane region" description="Helical" evidence="8">
    <location>
        <begin position="110"/>
        <end position="130"/>
    </location>
</feature>
<dbReference type="PANTHER" id="PTHR30472:SF41">
    <property type="entry name" value="TRANSPORT SYSTEM PERMEASE PROTEIN"/>
    <property type="match status" value="1"/>
</dbReference>
<evidence type="ECO:0000256" key="5">
    <source>
        <dbReference type="ARBA" id="ARBA00022692"/>
    </source>
</evidence>
<dbReference type="GO" id="GO:0033214">
    <property type="term" value="P:siderophore-iron import into cell"/>
    <property type="evidence" value="ECO:0007669"/>
    <property type="project" value="TreeGrafter"/>
</dbReference>
<dbReference type="GO" id="GO:0022857">
    <property type="term" value="F:transmembrane transporter activity"/>
    <property type="evidence" value="ECO:0007669"/>
    <property type="project" value="InterPro"/>
</dbReference>
<keyword evidence="7 8" id="KW-0472">Membrane</keyword>
<reference evidence="9 10" key="1">
    <citation type="submission" date="2020-02" db="EMBL/GenBank/DDBJ databases">
        <authorList>
            <person name="Zheng R.K."/>
            <person name="Sun C.M."/>
        </authorList>
    </citation>
    <scope>NUCLEOTIDE SEQUENCE [LARGE SCALE GENOMIC DNA]</scope>
    <source>
        <strain evidence="10">rifampicinis</strain>
    </source>
</reference>
<evidence type="ECO:0000256" key="8">
    <source>
        <dbReference type="SAM" id="Phobius"/>
    </source>
</evidence>
<dbReference type="RefSeq" id="WP_195172548.1">
    <property type="nucleotide sequence ID" value="NZ_CP062983.1"/>
</dbReference>
<feature type="transmembrane region" description="Helical" evidence="8">
    <location>
        <begin position="219"/>
        <end position="239"/>
    </location>
</feature>
<feature type="transmembrane region" description="Helical" evidence="8">
    <location>
        <begin position="307"/>
        <end position="327"/>
    </location>
</feature>
<dbReference type="Gene3D" id="1.10.3470.10">
    <property type="entry name" value="ABC transporter involved in vitamin B12 uptake, BtuC"/>
    <property type="match status" value="1"/>
</dbReference>
<evidence type="ECO:0000313" key="10">
    <source>
        <dbReference type="Proteomes" id="UP000594468"/>
    </source>
</evidence>
<dbReference type="Proteomes" id="UP000594468">
    <property type="component" value="Chromosome"/>
</dbReference>
<sequence length="366" mass="38210">MATRCDQVTQSDRQVSGFSLPGLKPMMVIGLIALLIGIFLISLAIGSVSIPLKDVIRVLIGQEASKTAWTSIILNYRLPQAVTALLAGAALGISGLLMQTFFRNPLADPFILGISSGASLGVAIVVLMAGTVTTSLLAGLGFMGDLGLAFAASLGSGIVMLIVLWTARRVSSGMTLLILGLLFGYLTSAAVSLLLYFSIPERIQAYINWTFGSFSGVTWSQLGVMIPVILAGLAASFFLSKTLNALLLGEAYAYSMGLNLARARIIIILTTAVLAGTITAFCGPIGFIGIAVPHLCRSLFNTSDHRILVPLTILVGALVALVASLIADVPGSSIVLPLNAVTSFIGAPAVIWVILSRQNVKDTFAS</sequence>
<dbReference type="CDD" id="cd06550">
    <property type="entry name" value="TM_ABC_iron-siderophores_like"/>
    <property type="match status" value="1"/>
</dbReference>
<keyword evidence="6 8" id="KW-1133">Transmembrane helix</keyword>
<proteinExistence type="inferred from homology"/>
<accession>A0A7S8ECK0</accession>
<feature type="transmembrane region" description="Helical" evidence="8">
    <location>
        <begin position="136"/>
        <end position="164"/>
    </location>
</feature>
<evidence type="ECO:0000256" key="7">
    <source>
        <dbReference type="ARBA" id="ARBA00023136"/>
    </source>
</evidence>
<evidence type="ECO:0000256" key="3">
    <source>
        <dbReference type="ARBA" id="ARBA00022448"/>
    </source>
</evidence>
<feature type="transmembrane region" description="Helical" evidence="8">
    <location>
        <begin position="28"/>
        <end position="50"/>
    </location>
</feature>
<evidence type="ECO:0000256" key="1">
    <source>
        <dbReference type="ARBA" id="ARBA00004651"/>
    </source>
</evidence>
<feature type="transmembrane region" description="Helical" evidence="8">
    <location>
        <begin position="176"/>
        <end position="199"/>
    </location>
</feature>
<name>A0A7S8ECK0_9CHLR</name>
<dbReference type="AlphaFoldDB" id="A0A7S8ECK0"/>
<keyword evidence="5 8" id="KW-0812">Transmembrane</keyword>
<feature type="transmembrane region" description="Helical" evidence="8">
    <location>
        <begin position="78"/>
        <end position="98"/>
    </location>
</feature>
<dbReference type="KEGG" id="pmet:G4Y79_08945"/>
<comment type="similarity">
    <text evidence="2">Belongs to the binding-protein-dependent transport system permease family. FecCD subfamily.</text>
</comment>
<gene>
    <name evidence="9" type="ORF">G4Y79_08945</name>
</gene>
<evidence type="ECO:0000256" key="4">
    <source>
        <dbReference type="ARBA" id="ARBA00022475"/>
    </source>
</evidence>